<name>A0ABP7B659_9MICO</name>
<dbReference type="Pfam" id="PF00561">
    <property type="entry name" value="Abhydrolase_1"/>
    <property type="match status" value="1"/>
</dbReference>
<gene>
    <name evidence="2" type="ORF">GCM10022202_06480</name>
</gene>
<dbReference type="Gene3D" id="3.40.50.1820">
    <property type="entry name" value="alpha/beta hydrolase"/>
    <property type="match status" value="1"/>
</dbReference>
<reference evidence="3" key="1">
    <citation type="journal article" date="2019" name="Int. J. Syst. Evol. Microbiol.">
        <title>The Global Catalogue of Microorganisms (GCM) 10K type strain sequencing project: providing services to taxonomists for standard genome sequencing and annotation.</title>
        <authorList>
            <consortium name="The Broad Institute Genomics Platform"/>
            <consortium name="The Broad Institute Genome Sequencing Center for Infectious Disease"/>
            <person name="Wu L."/>
            <person name="Ma J."/>
        </authorList>
    </citation>
    <scope>NUCLEOTIDE SEQUENCE [LARGE SCALE GENOMIC DNA]</scope>
    <source>
        <strain evidence="3">JCM 16546</strain>
    </source>
</reference>
<dbReference type="InterPro" id="IPR000073">
    <property type="entry name" value="AB_hydrolase_1"/>
</dbReference>
<dbReference type="EMBL" id="BAAAYV010000004">
    <property type="protein sequence ID" value="GAA3649492.1"/>
    <property type="molecule type" value="Genomic_DNA"/>
</dbReference>
<dbReference type="SUPFAM" id="SSF53474">
    <property type="entry name" value="alpha/beta-Hydrolases"/>
    <property type="match status" value="1"/>
</dbReference>
<organism evidence="2 3">
    <name type="scientific">Microbacterium marinilacus</name>
    <dbReference type="NCBI Taxonomy" id="415209"/>
    <lineage>
        <taxon>Bacteria</taxon>
        <taxon>Bacillati</taxon>
        <taxon>Actinomycetota</taxon>
        <taxon>Actinomycetes</taxon>
        <taxon>Micrococcales</taxon>
        <taxon>Microbacteriaceae</taxon>
        <taxon>Microbacterium</taxon>
    </lineage>
</organism>
<comment type="caution">
    <text evidence="2">The sequence shown here is derived from an EMBL/GenBank/DDBJ whole genome shotgun (WGS) entry which is preliminary data.</text>
</comment>
<dbReference type="GO" id="GO:0016787">
    <property type="term" value="F:hydrolase activity"/>
    <property type="evidence" value="ECO:0007669"/>
    <property type="project" value="UniProtKB-KW"/>
</dbReference>
<dbReference type="PRINTS" id="PR00111">
    <property type="entry name" value="ABHYDROLASE"/>
</dbReference>
<evidence type="ECO:0000313" key="2">
    <source>
        <dbReference type="EMBL" id="GAA3649492.1"/>
    </source>
</evidence>
<feature type="domain" description="AB hydrolase-1" evidence="1">
    <location>
        <begin position="57"/>
        <end position="294"/>
    </location>
</feature>
<proteinExistence type="predicted"/>
<accession>A0ABP7B659</accession>
<evidence type="ECO:0000313" key="3">
    <source>
        <dbReference type="Proteomes" id="UP001410795"/>
    </source>
</evidence>
<protein>
    <submittedName>
        <fullName evidence="2">Alpha/beta hydrolase</fullName>
    </submittedName>
</protein>
<dbReference type="InterPro" id="IPR029058">
    <property type="entry name" value="AB_hydrolase_fold"/>
</dbReference>
<dbReference type="RefSeq" id="WP_308123028.1">
    <property type="nucleotide sequence ID" value="NZ_BAAAYV010000004.1"/>
</dbReference>
<dbReference type="InterPro" id="IPR050228">
    <property type="entry name" value="Carboxylesterase_BioH"/>
</dbReference>
<dbReference type="PANTHER" id="PTHR43194:SF2">
    <property type="entry name" value="PEROXISOMAL MEMBRANE PROTEIN LPX1"/>
    <property type="match status" value="1"/>
</dbReference>
<evidence type="ECO:0000259" key="1">
    <source>
        <dbReference type="Pfam" id="PF00561"/>
    </source>
</evidence>
<sequence length="311" mass="32410">MTENTPPSPHGDEFSYLPGQAARLGRPVPPVARVSLALDDGRTLSALRFGGGSRPGIVLLHGAGLNAHTWDNTAIAIGADTLAVDLPGHGDSSWRSDADYRPRILAPDAAQALEKWAQAPVHLVGHSLGGLTAAALAARRPDLVASLTIVDITPGVAGGAGSAQLRRFYEQTSFPSREDAVQRALSFGLGGALEDARRGVFHNTRVLDDGDYGPGTVEWKHHFARIAQQGLSAADAAPPVVDGSGWEDLAAVAAPITLVRAARGFVDEQAAAEFARRVPRAEIVSIDAPHNVQEAAPVALAALISPTAEGR</sequence>
<keyword evidence="2" id="KW-0378">Hydrolase</keyword>
<keyword evidence="3" id="KW-1185">Reference proteome</keyword>
<dbReference type="PANTHER" id="PTHR43194">
    <property type="entry name" value="HYDROLASE ALPHA/BETA FOLD FAMILY"/>
    <property type="match status" value="1"/>
</dbReference>
<dbReference type="Proteomes" id="UP001410795">
    <property type="component" value="Unassembled WGS sequence"/>
</dbReference>